<proteinExistence type="predicted"/>
<sequence length="375" mass="42062">MMASFTQYPYTRPPPQPAHVDTTRRLGAVAILGRRSVPELQELVALRSKGWDDDHLDYYFKTLQKISDSPTKQAKQAWFKNMRNIMAELDSAANFVRSSTNVKFLDVGCAPGGFSSYILQKVRSASGVGISLPEGMGGHPFLLQNHLRSRYTHLQEDILGYDWSPVSPSGVSDRPRRRLRDTLIGHFPIVILDGHALRTYQDPSITTLDAEADLLKAAHGSYRDRLLIAQLIIALESVAPGGTIVTRLSHIECFPAAQLLYLLDSISDEVVLHKPQTMHTTRGTSYVIAKRVFCSKQASKREQYLLGLQALWSQLQQGGPQEGVGRMLVDGDLDFIMSAEAILENYVDRLVELGRQTWWTQAESLRRLFNKKGIQ</sequence>
<keyword evidence="3" id="KW-1185">Reference proteome</keyword>
<dbReference type="EMBL" id="KZ857514">
    <property type="protein sequence ID" value="RDX41385.1"/>
    <property type="molecule type" value="Genomic_DNA"/>
</dbReference>
<feature type="domain" description="Ribosomal RNA methyltransferase FtsJ" evidence="1">
    <location>
        <begin position="86"/>
        <end position="291"/>
    </location>
</feature>
<evidence type="ECO:0000313" key="2">
    <source>
        <dbReference type="EMBL" id="RDX41385.1"/>
    </source>
</evidence>
<protein>
    <recommendedName>
        <fullName evidence="1">Ribosomal RNA methyltransferase FtsJ domain-containing protein</fullName>
    </recommendedName>
</protein>
<organism evidence="2 3">
    <name type="scientific">Lentinus brumalis</name>
    <dbReference type="NCBI Taxonomy" id="2498619"/>
    <lineage>
        <taxon>Eukaryota</taxon>
        <taxon>Fungi</taxon>
        <taxon>Dikarya</taxon>
        <taxon>Basidiomycota</taxon>
        <taxon>Agaricomycotina</taxon>
        <taxon>Agaricomycetes</taxon>
        <taxon>Polyporales</taxon>
        <taxon>Polyporaceae</taxon>
        <taxon>Lentinus</taxon>
    </lineage>
</organism>
<dbReference type="InterPro" id="IPR029063">
    <property type="entry name" value="SAM-dependent_MTases_sf"/>
</dbReference>
<reference evidence="2 3" key="1">
    <citation type="journal article" date="2018" name="Biotechnol. Biofuels">
        <title>Integrative visual omics of the white-rot fungus Polyporus brumalis exposes the biotechnological potential of its oxidative enzymes for delignifying raw plant biomass.</title>
        <authorList>
            <person name="Miyauchi S."/>
            <person name="Rancon A."/>
            <person name="Drula E."/>
            <person name="Hage H."/>
            <person name="Chaduli D."/>
            <person name="Favel A."/>
            <person name="Grisel S."/>
            <person name="Henrissat B."/>
            <person name="Herpoel-Gimbert I."/>
            <person name="Ruiz-Duenas F.J."/>
            <person name="Chevret D."/>
            <person name="Hainaut M."/>
            <person name="Lin J."/>
            <person name="Wang M."/>
            <person name="Pangilinan J."/>
            <person name="Lipzen A."/>
            <person name="Lesage-Meessen L."/>
            <person name="Navarro D."/>
            <person name="Riley R."/>
            <person name="Grigoriev I.V."/>
            <person name="Zhou S."/>
            <person name="Raouche S."/>
            <person name="Rosso M.N."/>
        </authorList>
    </citation>
    <scope>NUCLEOTIDE SEQUENCE [LARGE SCALE GENOMIC DNA]</scope>
    <source>
        <strain evidence="2 3">BRFM 1820</strain>
    </source>
</reference>
<evidence type="ECO:0000259" key="1">
    <source>
        <dbReference type="Pfam" id="PF01728"/>
    </source>
</evidence>
<dbReference type="InterPro" id="IPR002877">
    <property type="entry name" value="RNA_MeTrfase_FtsJ_dom"/>
</dbReference>
<dbReference type="Pfam" id="PF01728">
    <property type="entry name" value="FtsJ"/>
    <property type="match status" value="1"/>
</dbReference>
<dbReference type="AlphaFoldDB" id="A0A371CM76"/>
<accession>A0A371CM76</accession>
<gene>
    <name evidence="2" type="ORF">OH76DRAFT_1449759</name>
</gene>
<dbReference type="SUPFAM" id="SSF53335">
    <property type="entry name" value="S-adenosyl-L-methionine-dependent methyltransferases"/>
    <property type="match status" value="1"/>
</dbReference>
<dbReference type="GO" id="GO:0032259">
    <property type="term" value="P:methylation"/>
    <property type="evidence" value="ECO:0007669"/>
    <property type="project" value="InterPro"/>
</dbReference>
<evidence type="ECO:0000313" key="3">
    <source>
        <dbReference type="Proteomes" id="UP000256964"/>
    </source>
</evidence>
<dbReference type="Gene3D" id="3.40.50.12760">
    <property type="match status" value="2"/>
</dbReference>
<dbReference type="STRING" id="139420.A0A371CM76"/>
<dbReference type="GO" id="GO:0008168">
    <property type="term" value="F:methyltransferase activity"/>
    <property type="evidence" value="ECO:0007669"/>
    <property type="project" value="InterPro"/>
</dbReference>
<dbReference type="Proteomes" id="UP000256964">
    <property type="component" value="Unassembled WGS sequence"/>
</dbReference>
<name>A0A371CM76_9APHY</name>
<dbReference type="OrthoDB" id="417125at2759"/>